<comment type="caution">
    <text evidence="1">The sequence shown here is derived from an EMBL/GenBank/DDBJ whole genome shotgun (WGS) entry which is preliminary data.</text>
</comment>
<organism evidence="1 2">
    <name type="scientific">Grifola frondosa</name>
    <name type="common">Maitake</name>
    <name type="synonym">Polyporus frondosus</name>
    <dbReference type="NCBI Taxonomy" id="5627"/>
    <lineage>
        <taxon>Eukaryota</taxon>
        <taxon>Fungi</taxon>
        <taxon>Dikarya</taxon>
        <taxon>Basidiomycota</taxon>
        <taxon>Agaricomycotina</taxon>
        <taxon>Agaricomycetes</taxon>
        <taxon>Polyporales</taxon>
        <taxon>Grifolaceae</taxon>
        <taxon>Grifola</taxon>
    </lineage>
</organism>
<dbReference type="Proteomes" id="UP000092993">
    <property type="component" value="Unassembled WGS sequence"/>
</dbReference>
<dbReference type="EMBL" id="LUGG01000041">
    <property type="protein sequence ID" value="OBZ65699.1"/>
    <property type="molecule type" value="Genomic_DNA"/>
</dbReference>
<keyword evidence="2" id="KW-1185">Reference proteome</keyword>
<evidence type="ECO:0000313" key="2">
    <source>
        <dbReference type="Proteomes" id="UP000092993"/>
    </source>
</evidence>
<gene>
    <name evidence="1" type="ORF">A0H81_14304</name>
</gene>
<evidence type="ECO:0000313" key="1">
    <source>
        <dbReference type="EMBL" id="OBZ65699.1"/>
    </source>
</evidence>
<accession>A0A1C7LNZ3</accession>
<dbReference type="AlphaFoldDB" id="A0A1C7LNZ3"/>
<proteinExistence type="predicted"/>
<reference evidence="1 2" key="1">
    <citation type="submission" date="2016-03" db="EMBL/GenBank/DDBJ databases">
        <title>Whole genome sequencing of Grifola frondosa 9006-11.</title>
        <authorList>
            <person name="Min B."/>
            <person name="Park H."/>
            <person name="Kim J.-G."/>
            <person name="Cho H."/>
            <person name="Oh Y.-L."/>
            <person name="Kong W.-S."/>
            <person name="Choi I.-G."/>
        </authorList>
    </citation>
    <scope>NUCLEOTIDE SEQUENCE [LARGE SCALE GENOMIC DNA]</scope>
    <source>
        <strain evidence="1 2">9006-11</strain>
    </source>
</reference>
<protein>
    <submittedName>
        <fullName evidence="1">Uncharacterized protein</fullName>
    </submittedName>
</protein>
<sequence length="239" mass="26069">MEDAGVAVIPARPALRDLSRRCRTFGVATLSGAYGSQGSDSHRYENGYWLPDGPALASDWPLRVFDAYLHPGVQLPGSVRAIVVALPSRCARYAAFVVHAVQGRIDRHGAIAACSFRSVTCYDLPSRLVSPHSQWQPLPRLSAWPVISTSSGVRSVSSLSTEAIDRLHTRLAEVGLGVVSTDYERIPDTRTSCRAERWSAGFACANLGPVPWGGEKPYQLHPRCRIPIDITKSFMPICV</sequence>
<name>A0A1C7LNZ3_GRIFR</name>